<feature type="transmembrane region" description="Helical" evidence="8">
    <location>
        <begin position="960"/>
        <end position="982"/>
    </location>
</feature>
<feature type="transmembrane region" description="Helical" evidence="8">
    <location>
        <begin position="59"/>
        <end position="81"/>
    </location>
</feature>
<feature type="transmembrane region" description="Helical" evidence="8">
    <location>
        <begin position="6"/>
        <end position="23"/>
    </location>
</feature>
<feature type="transmembrane region" description="Helical" evidence="8">
    <location>
        <begin position="1138"/>
        <end position="1163"/>
    </location>
</feature>
<feature type="domain" description="NADH:quinone oxidoreductase/Mrp antiporter transmembrane" evidence="9">
    <location>
        <begin position="328"/>
        <end position="628"/>
    </location>
</feature>
<dbReference type="InterPro" id="IPR052175">
    <property type="entry name" value="ComplexI-like_HydComp"/>
</dbReference>
<feature type="transmembrane region" description="Helical" evidence="8">
    <location>
        <begin position="230"/>
        <end position="250"/>
    </location>
</feature>
<feature type="domain" description="NADH:quinone oxidoreductase/Mrp antiporter transmembrane" evidence="9">
    <location>
        <begin position="806"/>
        <end position="1108"/>
    </location>
</feature>
<evidence type="ECO:0000256" key="6">
    <source>
        <dbReference type="ARBA" id="ARBA00023136"/>
    </source>
</evidence>
<keyword evidence="5" id="KW-0560">Oxidoreductase</keyword>
<accession>A0A3S3R825</accession>
<feature type="transmembrane region" description="Helical" evidence="8">
    <location>
        <begin position="364"/>
        <end position="382"/>
    </location>
</feature>
<evidence type="ECO:0000313" key="11">
    <source>
        <dbReference type="EMBL" id="RWX54569.1"/>
    </source>
</evidence>
<proteinExistence type="predicted"/>
<protein>
    <submittedName>
        <fullName evidence="11">LPXTG cell wall anchor domain-containing protein</fullName>
    </submittedName>
</protein>
<feature type="transmembrane region" description="Helical" evidence="8">
    <location>
        <begin position="257"/>
        <end position="273"/>
    </location>
</feature>
<feature type="transmembrane region" description="Helical" evidence="8">
    <location>
        <begin position="1029"/>
        <end position="1046"/>
    </location>
</feature>
<feature type="transmembrane region" description="Helical" evidence="8">
    <location>
        <begin position="511"/>
        <end position="533"/>
    </location>
</feature>
<evidence type="ECO:0000259" key="9">
    <source>
        <dbReference type="Pfam" id="PF00361"/>
    </source>
</evidence>
<evidence type="ECO:0000256" key="1">
    <source>
        <dbReference type="ARBA" id="ARBA00004651"/>
    </source>
</evidence>
<feature type="transmembrane region" description="Helical" evidence="8">
    <location>
        <begin position="139"/>
        <end position="159"/>
    </location>
</feature>
<feature type="transmembrane region" description="Helical" evidence="8">
    <location>
        <begin position="732"/>
        <end position="751"/>
    </location>
</feature>
<feature type="transmembrane region" description="Helical" evidence="8">
    <location>
        <begin position="989"/>
        <end position="1009"/>
    </location>
</feature>
<dbReference type="GO" id="GO:0005886">
    <property type="term" value="C:plasma membrane"/>
    <property type="evidence" value="ECO:0007669"/>
    <property type="project" value="UniProtKB-SubCell"/>
</dbReference>
<organism evidence="11 12">
    <name type="scientific">Photobacterium chitinilyticum</name>
    <dbReference type="NCBI Taxonomy" id="2485123"/>
    <lineage>
        <taxon>Bacteria</taxon>
        <taxon>Pseudomonadati</taxon>
        <taxon>Pseudomonadota</taxon>
        <taxon>Gammaproteobacteria</taxon>
        <taxon>Vibrionales</taxon>
        <taxon>Vibrionaceae</taxon>
        <taxon>Photobacterium</taxon>
    </lineage>
</organism>
<dbReference type="AlphaFoldDB" id="A0A3S3R825"/>
<feature type="transmembrane region" description="Helical" evidence="8">
    <location>
        <begin position="655"/>
        <end position="674"/>
    </location>
</feature>
<dbReference type="Pfam" id="PF00361">
    <property type="entry name" value="Proton_antipo_M"/>
    <property type="match status" value="3"/>
</dbReference>
<feature type="transmembrane region" description="Helical" evidence="8">
    <location>
        <begin position="479"/>
        <end position="499"/>
    </location>
</feature>
<dbReference type="EMBL" id="RJLM01000006">
    <property type="protein sequence ID" value="RWX54569.1"/>
    <property type="molecule type" value="Genomic_DNA"/>
</dbReference>
<feature type="transmembrane region" description="Helical" evidence="8">
    <location>
        <begin position="180"/>
        <end position="202"/>
    </location>
</feature>
<dbReference type="InterPro" id="IPR001516">
    <property type="entry name" value="Proton_antipo_N"/>
</dbReference>
<keyword evidence="12" id="KW-1185">Reference proteome</keyword>
<keyword evidence="4 8" id="KW-1133">Transmembrane helix</keyword>
<evidence type="ECO:0000256" key="4">
    <source>
        <dbReference type="ARBA" id="ARBA00022989"/>
    </source>
</evidence>
<dbReference type="NCBIfam" id="TIGR01167">
    <property type="entry name" value="LPXTG_anchor"/>
    <property type="match status" value="1"/>
</dbReference>
<evidence type="ECO:0000256" key="2">
    <source>
        <dbReference type="ARBA" id="ARBA00022475"/>
    </source>
</evidence>
<feature type="transmembrane region" description="Helical" evidence="8">
    <location>
        <begin position="405"/>
        <end position="426"/>
    </location>
</feature>
<gene>
    <name evidence="11" type="ORF">EDI28_15845</name>
</gene>
<evidence type="ECO:0000256" key="5">
    <source>
        <dbReference type="ARBA" id="ARBA00023002"/>
    </source>
</evidence>
<dbReference type="InterPro" id="IPR001750">
    <property type="entry name" value="ND/Mrp_TM"/>
</dbReference>
<feature type="transmembrane region" description="Helical" evidence="8">
    <location>
        <begin position="841"/>
        <end position="862"/>
    </location>
</feature>
<keyword evidence="3 7" id="KW-0812">Transmembrane</keyword>
<dbReference type="PANTHER" id="PTHR42682">
    <property type="entry name" value="HYDROGENASE-4 COMPONENT F"/>
    <property type="match status" value="1"/>
</dbReference>
<feature type="domain" description="NADH:quinone oxidoreductase/Mrp antiporter transmembrane" evidence="9">
    <location>
        <begin position="7"/>
        <end position="150"/>
    </location>
</feature>
<feature type="transmembrane region" description="Helical" evidence="8">
    <location>
        <begin position="882"/>
        <end position="901"/>
    </location>
</feature>
<feature type="transmembrane region" description="Helical" evidence="8">
    <location>
        <begin position="101"/>
        <end position="119"/>
    </location>
</feature>
<name>A0A3S3R825_9GAMM</name>
<dbReference type="RefSeq" id="WP_128784838.1">
    <property type="nucleotide sequence ID" value="NZ_RJLM01000006.1"/>
</dbReference>
<feature type="transmembrane region" description="Helical" evidence="8">
    <location>
        <begin position="1189"/>
        <end position="1209"/>
    </location>
</feature>
<reference evidence="11 12" key="1">
    <citation type="submission" date="2018-11" db="EMBL/GenBank/DDBJ databases">
        <title>Photobacterium sp. BEI247 sp. nov., a marine bacterium isolated from Yongle Blue Hole in the South China Sea.</title>
        <authorList>
            <person name="Wang X."/>
        </authorList>
    </citation>
    <scope>NUCLEOTIDE SEQUENCE [LARGE SCALE GENOMIC DNA]</scope>
    <source>
        <strain evidence="12">BEI247</strain>
    </source>
</reference>
<feature type="transmembrane region" description="Helical" evidence="8">
    <location>
        <begin position="616"/>
        <end position="634"/>
    </location>
</feature>
<evidence type="ECO:0000256" key="8">
    <source>
        <dbReference type="SAM" id="Phobius"/>
    </source>
</evidence>
<feature type="transmembrane region" description="Helical" evidence="8">
    <location>
        <begin position="1058"/>
        <end position="1076"/>
    </location>
</feature>
<evidence type="ECO:0000256" key="7">
    <source>
        <dbReference type="RuleBase" id="RU000320"/>
    </source>
</evidence>
<feature type="transmembrane region" description="Helical" evidence="8">
    <location>
        <begin position="279"/>
        <end position="299"/>
    </location>
</feature>
<feature type="transmembrane region" description="Helical" evidence="8">
    <location>
        <begin position="789"/>
        <end position="806"/>
    </location>
</feature>
<dbReference type="PRINTS" id="PR01434">
    <property type="entry name" value="NADHDHGNASE5"/>
</dbReference>
<feature type="transmembrane region" description="Helical" evidence="8">
    <location>
        <begin position="545"/>
        <end position="562"/>
    </location>
</feature>
<feature type="transmembrane region" description="Helical" evidence="8">
    <location>
        <begin position="757"/>
        <end position="777"/>
    </location>
</feature>
<dbReference type="Proteomes" id="UP000287563">
    <property type="component" value="Unassembled WGS sequence"/>
</dbReference>
<keyword evidence="2" id="KW-1003">Cell membrane</keyword>
<feature type="transmembrane region" description="Helical" evidence="8">
    <location>
        <begin position="1096"/>
        <end position="1117"/>
    </location>
</feature>
<evidence type="ECO:0000256" key="3">
    <source>
        <dbReference type="ARBA" id="ARBA00022692"/>
    </source>
</evidence>
<dbReference type="OrthoDB" id="9768329at2"/>
<dbReference type="PANTHER" id="PTHR42682:SF4">
    <property type="entry name" value="NADH-UBIQUINONE_PLASTOQUINONE"/>
    <property type="match status" value="1"/>
</dbReference>
<dbReference type="GO" id="GO:0016491">
    <property type="term" value="F:oxidoreductase activity"/>
    <property type="evidence" value="ECO:0007669"/>
    <property type="project" value="UniProtKB-KW"/>
</dbReference>
<sequence length="1261" mass="136732">MLENSILAWGGAGLLLIGEILALRNVNNLKRVLLFSTIAEIGYIGLGIGLGSFAAETGAFLHIGLQSVMRLLVFISAYVLIKNAGSSSLNKLSGSGQRMPFIATIFGFGLFSVMGLSPFKGSFSKFLIIYGAVEQEQWLLALVCTLASIIAAVYYLHVIQRVCLEKSTNCNNNLKTNVGSFSWSPTTFLILFLTLLTILLSIEPEPFVHIAQSFATQSSIVTLPEFETPWAPIVLVPYLSAFVLCLIGYFSPKSRDLLAVIVATITFGLAWNINDLDSLSYLFTLIFALISLLVIIYSVCYMKGNTHTNRYYFFLFLMTGSLLGVSTASDFGNFYLFWELMTWSSYFLVIHEQTTDALKAGKKYFLMCVSGAYIMHFGILLLHENIGSFDMTVIAAGVNQLSEPIALTALAAFIIGLGVKAGLFPLHSWLPDAHPVAPSSISAPMSAILTKAGIYGLTKVLFVIFGTGTLMSYGKVGDFSLAGFTLSVLGGLTFIYGEVKALRESNLKRLLAFSTLAQVGEIVAVLGIGSYLSTAGAMMHVMNHAVFKSLLFLAAGAVIFRMRSKRLEDLKGVGRKMPFTCGCFAIGILAIMGLPPFSGFFSKFLMVYAAVEAGKLLLPILILLGSVIGAIYYIRIIRVLFFEQYQGAEISEAPWSMRLPLAVLAFLVLLGGLVPELSLSLSRPVADLIASRGELAIIAIPNLTLDWSISAFVACSGAVLVYFVGKRCPTRAGITSVIVMAIALSAVLFEANRYDLLSFWFAILVAAVGVLNLLYSIGYMKHGHAQNRFFFFFVFMIGGLLGVTASKDMFNFFAFWEIMSSWTLYFVIIHEETQDSLAEGFKYFIFNFIGASCMFLGIVMLTAKTGSFDFDQISQAALTMPLPWLATALILIIAGLIMKAAQLPFRIDFQMHPPTAPTPVSGYISAVLLKSGPYGVLKIFAVLGGMTVFGKLGTSDELSGLMYAVAVIAAVTLLYAGAMAMIQTGIKRLLIYSTVSQLGYVLLGIALTSPLGVAGGLMHFVNHMMLKNILFLAAGCILAQVHVESLNKLGGLGRKMPYTFGLFLFAGLSLSGLPPLNGFASKWLIYQATFQSGHYLLGLSALMSSLFTLAAVLKFAHVAFMGQPSEACKTVKEAPLSMLLPMFILAGMSLAVGVFPGLLLVPISEIMSAMELGNLSVTWFGALPSTGSWHPLSLTLILLLFSALGWLFYRKSNQQHVDIHIHGCGVTDITPAESHVNASSLYEAPEKLIRTLLLDKNGRRK</sequence>
<comment type="caution">
    <text evidence="11">The sequence shown here is derived from an EMBL/GenBank/DDBJ whole genome shotgun (WGS) entry which is preliminary data.</text>
</comment>
<feature type="transmembrane region" description="Helical" evidence="8">
    <location>
        <begin position="707"/>
        <end position="725"/>
    </location>
</feature>
<feature type="transmembrane region" description="Helical" evidence="8">
    <location>
        <begin position="452"/>
        <end position="473"/>
    </location>
</feature>
<keyword evidence="6 8" id="KW-0472">Membrane</keyword>
<comment type="subcellular location">
    <subcellularLocation>
        <location evidence="1">Cell membrane</location>
        <topology evidence="1">Multi-pass membrane protein</topology>
    </subcellularLocation>
    <subcellularLocation>
        <location evidence="7">Membrane</location>
        <topology evidence="7">Multi-pass membrane protein</topology>
    </subcellularLocation>
</comment>
<dbReference type="Pfam" id="PF00662">
    <property type="entry name" value="Proton_antipo_N"/>
    <property type="match status" value="2"/>
</dbReference>
<feature type="domain" description="NADH-Ubiquinone oxidoreductase (complex I) chain 5 N-terminal" evidence="10">
    <location>
        <begin position="753"/>
        <end position="790"/>
    </location>
</feature>
<evidence type="ECO:0000259" key="10">
    <source>
        <dbReference type="Pfam" id="PF00662"/>
    </source>
</evidence>
<feature type="transmembrane region" description="Helical" evidence="8">
    <location>
        <begin position="583"/>
        <end position="610"/>
    </location>
</feature>
<feature type="domain" description="NADH-Ubiquinone oxidoreductase (complex I) chain 5 N-terminal" evidence="10">
    <location>
        <begin position="276"/>
        <end position="312"/>
    </location>
</feature>
<feature type="transmembrane region" description="Helical" evidence="8">
    <location>
        <begin position="812"/>
        <end position="829"/>
    </location>
</feature>
<feature type="transmembrane region" description="Helical" evidence="8">
    <location>
        <begin position="32"/>
        <end position="53"/>
    </location>
</feature>
<feature type="transmembrane region" description="Helical" evidence="8">
    <location>
        <begin position="335"/>
        <end position="352"/>
    </location>
</feature>
<evidence type="ECO:0000313" key="12">
    <source>
        <dbReference type="Proteomes" id="UP000287563"/>
    </source>
</evidence>
<feature type="transmembrane region" description="Helical" evidence="8">
    <location>
        <begin position="311"/>
        <end position="329"/>
    </location>
</feature>